<evidence type="ECO:0000313" key="1">
    <source>
        <dbReference type="EMBL" id="KAH9295602.1"/>
    </source>
</evidence>
<proteinExistence type="predicted"/>
<accession>A0AA38FBP0</accession>
<dbReference type="AlphaFoldDB" id="A0AA38FBP0"/>
<sequence>DIVLKWDVDRAKPGNHTKFDTIWSGPYMISSCKEHNAFQLSRLNGEELPIPVN</sequence>
<comment type="caution">
    <text evidence="1">The sequence shown here is derived from an EMBL/GenBank/DDBJ whole genome shotgun (WGS) entry which is preliminary data.</text>
</comment>
<dbReference type="Proteomes" id="UP000824469">
    <property type="component" value="Unassembled WGS sequence"/>
</dbReference>
<name>A0AA38FBP0_TAXCH</name>
<organism evidence="1 2">
    <name type="scientific">Taxus chinensis</name>
    <name type="common">Chinese yew</name>
    <name type="synonym">Taxus wallichiana var. chinensis</name>
    <dbReference type="NCBI Taxonomy" id="29808"/>
    <lineage>
        <taxon>Eukaryota</taxon>
        <taxon>Viridiplantae</taxon>
        <taxon>Streptophyta</taxon>
        <taxon>Embryophyta</taxon>
        <taxon>Tracheophyta</taxon>
        <taxon>Spermatophyta</taxon>
        <taxon>Pinopsida</taxon>
        <taxon>Pinidae</taxon>
        <taxon>Conifers II</taxon>
        <taxon>Cupressales</taxon>
        <taxon>Taxaceae</taxon>
        <taxon>Taxus</taxon>
    </lineage>
</organism>
<keyword evidence="2" id="KW-1185">Reference proteome</keyword>
<feature type="non-terminal residue" evidence="1">
    <location>
        <position position="1"/>
    </location>
</feature>
<evidence type="ECO:0000313" key="2">
    <source>
        <dbReference type="Proteomes" id="UP000824469"/>
    </source>
</evidence>
<dbReference type="EMBL" id="JAHRHJ020000011">
    <property type="protein sequence ID" value="KAH9295602.1"/>
    <property type="molecule type" value="Genomic_DNA"/>
</dbReference>
<protein>
    <submittedName>
        <fullName evidence="1">Uncharacterized protein</fullName>
    </submittedName>
</protein>
<reference evidence="1 2" key="1">
    <citation type="journal article" date="2021" name="Nat. Plants">
        <title>The Taxus genome provides insights into paclitaxel biosynthesis.</title>
        <authorList>
            <person name="Xiong X."/>
            <person name="Gou J."/>
            <person name="Liao Q."/>
            <person name="Li Y."/>
            <person name="Zhou Q."/>
            <person name="Bi G."/>
            <person name="Li C."/>
            <person name="Du R."/>
            <person name="Wang X."/>
            <person name="Sun T."/>
            <person name="Guo L."/>
            <person name="Liang H."/>
            <person name="Lu P."/>
            <person name="Wu Y."/>
            <person name="Zhang Z."/>
            <person name="Ro D.K."/>
            <person name="Shang Y."/>
            <person name="Huang S."/>
            <person name="Yan J."/>
        </authorList>
    </citation>
    <scope>NUCLEOTIDE SEQUENCE [LARGE SCALE GENOMIC DNA]</scope>
    <source>
        <strain evidence="1">Ta-2019</strain>
    </source>
</reference>
<feature type="non-terminal residue" evidence="1">
    <location>
        <position position="53"/>
    </location>
</feature>
<gene>
    <name evidence="1" type="ORF">KI387_039190</name>
</gene>